<reference evidence="1 2" key="1">
    <citation type="journal article" date="2009" name="J. Bacteriol.">
        <title>Complete genome sequence of the extremophilic Bacillus cereus strain Q1 with industrial applications.</title>
        <authorList>
            <person name="Xiong Z."/>
            <person name="Jiang Y."/>
            <person name="Qi D."/>
            <person name="Lu H."/>
            <person name="Yang F."/>
            <person name="Yang J."/>
            <person name="Chen L."/>
            <person name="Sun L."/>
            <person name="Xu X."/>
            <person name="Xue Y."/>
            <person name="Zhu Y."/>
            <person name="Jin Q."/>
        </authorList>
    </citation>
    <scope>NUCLEOTIDE SEQUENCE [LARGE SCALE GENOMIC DNA]</scope>
    <source>
        <strain evidence="1 2">Q1</strain>
    </source>
</reference>
<dbReference type="AlphaFoldDB" id="B9J482"/>
<name>B9J482_BACCQ</name>
<organism evidence="1 2">
    <name type="scientific">Bacillus cereus (strain Q1)</name>
    <dbReference type="NCBI Taxonomy" id="361100"/>
    <lineage>
        <taxon>Bacteria</taxon>
        <taxon>Bacillati</taxon>
        <taxon>Bacillota</taxon>
        <taxon>Bacilli</taxon>
        <taxon>Bacillales</taxon>
        <taxon>Bacillaceae</taxon>
        <taxon>Bacillus</taxon>
        <taxon>Bacillus cereus group</taxon>
    </lineage>
</organism>
<evidence type="ECO:0000313" key="1">
    <source>
        <dbReference type="EMBL" id="ACM13221.1"/>
    </source>
</evidence>
<evidence type="ECO:0000313" key="2">
    <source>
        <dbReference type="Proteomes" id="UP000000441"/>
    </source>
</evidence>
<dbReference type="Proteomes" id="UP000000441">
    <property type="component" value="Chromosome"/>
</dbReference>
<dbReference type="EMBL" id="CP000227">
    <property type="protein sequence ID" value="ACM13221.1"/>
    <property type="molecule type" value="Genomic_DNA"/>
</dbReference>
<gene>
    <name evidence="1" type="ordered locus">BCQ_2793</name>
</gene>
<accession>B9J482</accession>
<proteinExistence type="predicted"/>
<protein>
    <submittedName>
        <fullName evidence="1">Uncharacterized protein</fullName>
    </submittedName>
</protein>
<dbReference type="HOGENOM" id="CLU_3371950_0_0_9"/>
<sequence length="34" mass="4298">MLKNEDEFEDYSEKDEYRILFETRRKKLPIYNLA</sequence>
<dbReference type="KEGG" id="bcq:BCQ_2793"/>